<sequence length="258" mass="29315">MTSVIQRLRRVEVEGLENLRNLGGYHTNNSTKTKRRGVVYRSDQLFRIPACMAQRGLVDQLRIRHVYDLCDSTEVSEKRYSLLHMQHTSLPIDMSNANRFLKEGENLKQVATAHRFMQEIDREFVRSYALTVGLIIKGIIGSKASCDKASLIHCTAGKDRTGWCCYVLLTLLDVTEKEKRADYLLTNTFVGIPADAWDYNGAEGMSEEAMAALWAAFNEYLDAALDELSKMGGIYKYAKSHMGLTDEDIDELRELMLE</sequence>
<dbReference type="InterPro" id="IPR026893">
    <property type="entry name" value="Tyr/Ser_Pase_IphP-type"/>
</dbReference>
<protein>
    <submittedName>
        <fullName evidence="2">Tyrosine phosphatase family protein</fullName>
    </submittedName>
    <submittedName>
        <fullName evidence="1">Tyrosine_phosphatase_family/Tyrosine_phosphatase_ family_C-inal_region_containing_protein_putative/Pfam:PF133 50/Pfam:PF13348</fullName>
    </submittedName>
</protein>
<dbReference type="EMBL" id="RHLD01000006">
    <property type="protein sequence ID" value="TPP55401.1"/>
    <property type="molecule type" value="Genomic_DNA"/>
</dbReference>
<reference evidence="1" key="3">
    <citation type="submission" date="2020-06" db="EMBL/GenBank/DDBJ databases">
        <authorList>
            <person name="Camacho E."/>
            <person name="Gonzalez-de la Fuente S."/>
            <person name="Rastrojo A."/>
            <person name="Peiro-Pastor R."/>
            <person name="Solana JC."/>
            <person name="Tabera L."/>
            <person name="Gamarro F."/>
            <person name="Carrasco-Ramiro F."/>
            <person name="Requena JM."/>
            <person name="Aguado B."/>
        </authorList>
    </citation>
    <scope>NUCLEOTIDE SEQUENCE</scope>
</reference>
<dbReference type="AlphaFoldDB" id="A0A504Y448"/>
<dbReference type="VEuPathDB" id="TriTrypDB:LdBPK_332990.1"/>
<dbReference type="Gene3D" id="3.90.190.10">
    <property type="entry name" value="Protein tyrosine phosphatase superfamily"/>
    <property type="match status" value="1"/>
</dbReference>
<proteinExistence type="predicted"/>
<dbReference type="InterPro" id="IPR016130">
    <property type="entry name" value="Tyr_Pase_AS"/>
</dbReference>
<dbReference type="VEuPathDB" id="TriTrypDB:LdCL_330037000"/>
<evidence type="ECO:0000313" key="3">
    <source>
        <dbReference type="Proteomes" id="UP000318821"/>
    </source>
</evidence>
<evidence type="ECO:0000313" key="2">
    <source>
        <dbReference type="EMBL" id="TPP55401.1"/>
    </source>
</evidence>
<name>A0A504Y448_LEIDO</name>
<dbReference type="Pfam" id="PF13350">
    <property type="entry name" value="Y_phosphatase3"/>
    <property type="match status" value="1"/>
</dbReference>
<dbReference type="Proteomes" id="UP000601710">
    <property type="component" value="Chromosome 33"/>
</dbReference>
<dbReference type="PROSITE" id="PS00383">
    <property type="entry name" value="TYR_PHOSPHATASE_1"/>
    <property type="match status" value="1"/>
</dbReference>
<reference evidence="3" key="1">
    <citation type="submission" date="2019-02" db="EMBL/GenBank/DDBJ databases">
        <title>FDA dAtabase for Regulatory Grade micrObial Sequences (FDA-ARGOS): Supporting development and validation of Infectious Disease Dx tests.</title>
        <authorList>
            <person name="Duncan R."/>
            <person name="Fisher C."/>
            <person name="Tallon L."/>
            <person name="Sadzewicz L."/>
            <person name="Sengamalay N."/>
            <person name="Ott S."/>
            <person name="Godinez A."/>
            <person name="Nagaraj S."/>
            <person name="Vavikolanu K."/>
            <person name="Vyas G."/>
            <person name="Nadendla S."/>
            <person name="Aluvathingal J."/>
            <person name="Sichtig H."/>
        </authorList>
    </citation>
    <scope>NUCLEOTIDE SEQUENCE [LARGE SCALE GENOMIC DNA]</scope>
    <source>
        <strain evidence="3">FDAARGOS_360</strain>
    </source>
</reference>
<dbReference type="InterPro" id="IPR029021">
    <property type="entry name" value="Prot-tyrosine_phosphatase-like"/>
</dbReference>
<organism evidence="2 3">
    <name type="scientific">Leishmania donovani</name>
    <dbReference type="NCBI Taxonomy" id="5661"/>
    <lineage>
        <taxon>Eukaryota</taxon>
        <taxon>Discoba</taxon>
        <taxon>Euglenozoa</taxon>
        <taxon>Kinetoplastea</taxon>
        <taxon>Metakinetoplastina</taxon>
        <taxon>Trypanosomatida</taxon>
        <taxon>Trypanosomatidae</taxon>
        <taxon>Leishmaniinae</taxon>
        <taxon>Leishmania</taxon>
    </lineage>
</organism>
<accession>A0A504Y448</accession>
<dbReference type="Proteomes" id="UP000318821">
    <property type="component" value="Unassembled WGS sequence"/>
</dbReference>
<dbReference type="EMBL" id="LR812653">
    <property type="protein sequence ID" value="CAC5433506.1"/>
    <property type="molecule type" value="Genomic_DNA"/>
</dbReference>
<dbReference type="GO" id="GO:0004721">
    <property type="term" value="F:phosphoprotein phosphatase activity"/>
    <property type="evidence" value="ECO:0007669"/>
    <property type="project" value="InterPro"/>
</dbReference>
<dbReference type="VEuPathDB" id="TriTrypDB:LDHU3_33.4160"/>
<dbReference type="SUPFAM" id="SSF52799">
    <property type="entry name" value="(Phosphotyrosine protein) phosphatases II"/>
    <property type="match status" value="1"/>
</dbReference>
<gene>
    <name evidence="2" type="ORF">CGC20_9975</name>
    <name evidence="1" type="ORF">LDHU3_33.4160</name>
</gene>
<evidence type="ECO:0000313" key="1">
    <source>
        <dbReference type="EMBL" id="CAC5433506.1"/>
    </source>
</evidence>
<reference evidence="2" key="2">
    <citation type="submission" date="2019-02" db="EMBL/GenBank/DDBJ databases">
        <title>FDA dAtabase for Regulatory Grade micrObial Sequences (FDA-ARGOS): Supporting development and validation of Infectious Disease Dx tests.</title>
        <authorList>
            <person name="Duncan R."/>
            <person name="Fisher C."/>
            <person name="Tallon L.J."/>
            <person name="Sadzewicz L."/>
            <person name="Sengamalay N."/>
            <person name="Ott S."/>
            <person name="Godinez A."/>
            <person name="Nagaraj S."/>
            <person name="Nadendla S."/>
            <person name="Sichtig H."/>
        </authorList>
    </citation>
    <scope>NUCLEOTIDE SEQUENCE</scope>
    <source>
        <strain evidence="2">FDAARGOS_360</strain>
    </source>
</reference>